<organism evidence="2 3">
    <name type="scientific">Actinomadura montaniterrae</name>
    <dbReference type="NCBI Taxonomy" id="1803903"/>
    <lineage>
        <taxon>Bacteria</taxon>
        <taxon>Bacillati</taxon>
        <taxon>Actinomycetota</taxon>
        <taxon>Actinomycetes</taxon>
        <taxon>Streptosporangiales</taxon>
        <taxon>Thermomonosporaceae</taxon>
        <taxon>Actinomadura</taxon>
    </lineage>
</organism>
<evidence type="ECO:0000256" key="1">
    <source>
        <dbReference type="SAM" id="Phobius"/>
    </source>
</evidence>
<keyword evidence="1" id="KW-0472">Membrane</keyword>
<dbReference type="InterPro" id="IPR025962">
    <property type="entry name" value="SdpI/YhfL"/>
</dbReference>
<evidence type="ECO:0000313" key="3">
    <source>
        <dbReference type="Proteomes" id="UP000483004"/>
    </source>
</evidence>
<dbReference type="Proteomes" id="UP000483004">
    <property type="component" value="Unassembled WGS sequence"/>
</dbReference>
<comment type="caution">
    <text evidence="2">The sequence shown here is derived from an EMBL/GenBank/DDBJ whole genome shotgun (WGS) entry which is preliminary data.</text>
</comment>
<gene>
    <name evidence="2" type="ORF">F9B16_29065</name>
</gene>
<dbReference type="Pfam" id="PF13630">
    <property type="entry name" value="SdpI"/>
    <property type="match status" value="1"/>
</dbReference>
<keyword evidence="3" id="KW-1185">Reference proteome</keyword>
<proteinExistence type="predicted"/>
<dbReference type="EMBL" id="WBMR01000103">
    <property type="protein sequence ID" value="KAB2373087.1"/>
    <property type="molecule type" value="Genomic_DNA"/>
</dbReference>
<dbReference type="AlphaFoldDB" id="A0A6L3VLS0"/>
<feature type="transmembrane region" description="Helical" evidence="1">
    <location>
        <begin position="82"/>
        <end position="102"/>
    </location>
</feature>
<sequence>MNIYLGVLLIAAGALLAVVGRMTADGRIPRNQFAGIRTRQSMADDEAWLTVHRAARPWMIGAGAVLIVAGAVALAVPSQLAGAVAAGAGAILTAILALRGTAAGHAALRRR</sequence>
<evidence type="ECO:0000313" key="2">
    <source>
        <dbReference type="EMBL" id="KAB2373087.1"/>
    </source>
</evidence>
<protein>
    <submittedName>
        <fullName evidence="2">SdpI family protein</fullName>
    </submittedName>
</protein>
<reference evidence="2 3" key="1">
    <citation type="submission" date="2019-09" db="EMBL/GenBank/DDBJ databases">
        <title>Actinomadura physcomitrii sp. nov., a novel actinomycete isolated from moss [Physcomitrium sphaericum (Ludw) Fuernr].</title>
        <authorList>
            <person name="Liu C."/>
            <person name="Zhuang X."/>
        </authorList>
    </citation>
    <scope>NUCLEOTIDE SEQUENCE [LARGE SCALE GENOMIC DNA]</scope>
    <source>
        <strain evidence="2 3">CYP1-1B</strain>
    </source>
</reference>
<feature type="transmembrane region" description="Helical" evidence="1">
    <location>
        <begin position="58"/>
        <end position="76"/>
    </location>
</feature>
<dbReference type="OrthoDB" id="3483924at2"/>
<keyword evidence="1" id="KW-0812">Transmembrane</keyword>
<keyword evidence="1" id="KW-1133">Transmembrane helix</keyword>
<feature type="transmembrane region" description="Helical" evidence="1">
    <location>
        <begin position="6"/>
        <end position="24"/>
    </location>
</feature>
<dbReference type="RefSeq" id="WP_151543402.1">
    <property type="nucleotide sequence ID" value="NZ_WBMR01000103.1"/>
</dbReference>
<name>A0A6L3VLS0_9ACTN</name>
<accession>A0A6L3VLS0</accession>